<dbReference type="Gene3D" id="2.40.260.10">
    <property type="entry name" value="Sortase"/>
    <property type="match status" value="1"/>
</dbReference>
<keyword evidence="3" id="KW-0472">Membrane</keyword>
<dbReference type="AlphaFoldDB" id="A0A1M7LQI9"/>
<dbReference type="Proteomes" id="UP000184394">
    <property type="component" value="Unassembled WGS sequence"/>
</dbReference>
<dbReference type="SUPFAM" id="SSF63817">
    <property type="entry name" value="Sortase"/>
    <property type="match status" value="1"/>
</dbReference>
<keyword evidence="3" id="KW-0812">Transmembrane</keyword>
<name>A0A1M7LQI9_RUMFL</name>
<dbReference type="CDD" id="cd06166">
    <property type="entry name" value="Sortase_D_2"/>
    <property type="match status" value="1"/>
</dbReference>
<dbReference type="InterPro" id="IPR005754">
    <property type="entry name" value="Sortase"/>
</dbReference>
<dbReference type="NCBIfam" id="TIGR01076">
    <property type="entry name" value="sortase_fam"/>
    <property type="match status" value="1"/>
</dbReference>
<gene>
    <name evidence="4" type="ORF">SAMN04487860_11473</name>
</gene>
<dbReference type="InterPro" id="IPR023365">
    <property type="entry name" value="Sortase_dom-sf"/>
</dbReference>
<keyword evidence="1" id="KW-0378">Hydrolase</keyword>
<dbReference type="EMBL" id="FRCT01000014">
    <property type="protein sequence ID" value="SHM79948.1"/>
    <property type="molecule type" value="Genomic_DNA"/>
</dbReference>
<feature type="active site" description="Proton donor/acceptor" evidence="2">
    <location>
        <position position="95"/>
    </location>
</feature>
<reference evidence="4 5" key="1">
    <citation type="submission" date="2016-11" db="EMBL/GenBank/DDBJ databases">
        <authorList>
            <person name="Jaros S."/>
            <person name="Januszkiewicz K."/>
            <person name="Wedrychowicz H."/>
        </authorList>
    </citation>
    <scope>NUCLEOTIDE SEQUENCE [LARGE SCALE GENOMIC DNA]</scope>
    <source>
        <strain evidence="4 5">Y1</strain>
    </source>
</reference>
<evidence type="ECO:0000313" key="5">
    <source>
        <dbReference type="Proteomes" id="UP000184394"/>
    </source>
</evidence>
<accession>A0A1M7LQI9</accession>
<dbReference type="InterPro" id="IPR042000">
    <property type="entry name" value="Sortase_D_2"/>
</dbReference>
<feature type="active site" description="Acyl-thioester intermediate" evidence="2">
    <location>
        <position position="157"/>
    </location>
</feature>
<proteinExistence type="predicted"/>
<dbReference type="OrthoDB" id="154054at2"/>
<sequence length="176" mass="19753">MKKDSCSKSNKVLFFLGVAAILIGTVTLSFLGGRKLLRDYRRNQLMKNNVVIEIPEIRIKAPVLEGTNNDVLSKAAGHFPDTGALGKGNYCIAAHSSTIYKEYFNALRDVKIGMKVKLYDVSKNLYTYYVTDTFIVEPNETWVLDNTEDVRVTLVTCTDDGKQRRIVVAKPQKTNV</sequence>
<dbReference type="Pfam" id="PF04203">
    <property type="entry name" value="Sortase"/>
    <property type="match status" value="1"/>
</dbReference>
<evidence type="ECO:0000313" key="4">
    <source>
        <dbReference type="EMBL" id="SHM79948.1"/>
    </source>
</evidence>
<organism evidence="4 5">
    <name type="scientific">Ruminococcus flavefaciens</name>
    <dbReference type="NCBI Taxonomy" id="1265"/>
    <lineage>
        <taxon>Bacteria</taxon>
        <taxon>Bacillati</taxon>
        <taxon>Bacillota</taxon>
        <taxon>Clostridia</taxon>
        <taxon>Eubacteriales</taxon>
        <taxon>Oscillospiraceae</taxon>
        <taxon>Ruminococcus</taxon>
    </lineage>
</organism>
<evidence type="ECO:0000256" key="2">
    <source>
        <dbReference type="PIRSR" id="PIRSR605754-1"/>
    </source>
</evidence>
<keyword evidence="3" id="KW-1133">Transmembrane helix</keyword>
<dbReference type="RefSeq" id="WP_072952011.1">
    <property type="nucleotide sequence ID" value="NZ_FRCT01000014.1"/>
</dbReference>
<dbReference type="GO" id="GO:0016787">
    <property type="term" value="F:hydrolase activity"/>
    <property type="evidence" value="ECO:0007669"/>
    <property type="project" value="UniProtKB-KW"/>
</dbReference>
<evidence type="ECO:0000256" key="3">
    <source>
        <dbReference type="SAM" id="Phobius"/>
    </source>
</evidence>
<evidence type="ECO:0000256" key="1">
    <source>
        <dbReference type="ARBA" id="ARBA00022801"/>
    </source>
</evidence>
<feature type="transmembrane region" description="Helical" evidence="3">
    <location>
        <begin position="12"/>
        <end position="32"/>
    </location>
</feature>
<protein>
    <submittedName>
        <fullName evidence="4">Sortase A</fullName>
    </submittedName>
</protein>